<dbReference type="InterPro" id="IPR050154">
    <property type="entry name" value="UbiB_kinase"/>
</dbReference>
<evidence type="ECO:0000313" key="4">
    <source>
        <dbReference type="EMBL" id="ODS22366.1"/>
    </source>
</evidence>
<evidence type="ECO:0000256" key="1">
    <source>
        <dbReference type="ARBA" id="ARBA00009670"/>
    </source>
</evidence>
<dbReference type="InterPro" id="IPR000719">
    <property type="entry name" value="Prot_kinase_dom"/>
</dbReference>
<dbReference type="STRING" id="62101.AB835_14570"/>
<dbReference type="GO" id="GO:0004672">
    <property type="term" value="F:protein kinase activity"/>
    <property type="evidence" value="ECO:0007669"/>
    <property type="project" value="InterPro"/>
</dbReference>
<gene>
    <name evidence="4" type="ORF">AB835_14570</name>
</gene>
<evidence type="ECO:0000259" key="3">
    <source>
        <dbReference type="PROSITE" id="PS50011"/>
    </source>
</evidence>
<dbReference type="CDD" id="cd05121">
    <property type="entry name" value="ABC1_ADCK3-like"/>
    <property type="match status" value="1"/>
</dbReference>
<dbReference type="Pfam" id="PF03109">
    <property type="entry name" value="ABC1"/>
    <property type="match status" value="1"/>
</dbReference>
<dbReference type="PANTHER" id="PTHR10566:SF113">
    <property type="entry name" value="PROTEIN ACTIVITY OF BC1 COMPLEX KINASE 7, CHLOROPLASTIC"/>
    <property type="match status" value="1"/>
</dbReference>
<dbReference type="SUPFAM" id="SSF56112">
    <property type="entry name" value="Protein kinase-like (PK-like)"/>
    <property type="match status" value="1"/>
</dbReference>
<feature type="domain" description="Protein kinase" evidence="3">
    <location>
        <begin position="87"/>
        <end position="479"/>
    </location>
</feature>
<comment type="caution">
    <text evidence="4">The sequence shown here is derived from an EMBL/GenBank/DDBJ whole genome shotgun (WGS) entry which is preliminary data.</text>
</comment>
<dbReference type="InterPro" id="IPR011009">
    <property type="entry name" value="Kinase-like_dom_sf"/>
</dbReference>
<dbReference type="PANTHER" id="PTHR10566">
    <property type="entry name" value="CHAPERONE-ACTIVITY OF BC1 COMPLEX CABC1 -RELATED"/>
    <property type="match status" value="1"/>
</dbReference>
<dbReference type="AlphaFoldDB" id="A0A1D2QLB8"/>
<dbReference type="EMBL" id="MDLC01000093">
    <property type="protein sequence ID" value="ODS22366.1"/>
    <property type="molecule type" value="Genomic_DNA"/>
</dbReference>
<accession>A0A1D2QLB8</accession>
<dbReference type="Gene3D" id="1.10.510.10">
    <property type="entry name" value="Transferase(Phosphotransferase) domain 1"/>
    <property type="match status" value="1"/>
</dbReference>
<evidence type="ECO:0000256" key="2">
    <source>
        <dbReference type="SAM" id="Phobius"/>
    </source>
</evidence>
<organism evidence="4 5">
    <name type="scientific">Candidatus Endobugula sertula</name>
    <name type="common">Bugula neritina bacterial symbiont</name>
    <dbReference type="NCBI Taxonomy" id="62101"/>
    <lineage>
        <taxon>Bacteria</taxon>
        <taxon>Pseudomonadati</taxon>
        <taxon>Pseudomonadota</taxon>
        <taxon>Gammaproteobacteria</taxon>
        <taxon>Cellvibrionales</taxon>
        <taxon>Cellvibrionaceae</taxon>
        <taxon>Candidatus Endobugula</taxon>
    </lineage>
</organism>
<protein>
    <recommendedName>
        <fullName evidence="3">Protein kinase domain-containing protein</fullName>
    </recommendedName>
</protein>
<feature type="transmembrane region" description="Helical" evidence="2">
    <location>
        <begin position="479"/>
        <end position="497"/>
    </location>
</feature>
<keyword evidence="2" id="KW-0472">Membrane</keyword>
<keyword evidence="2" id="KW-0812">Transmembrane</keyword>
<proteinExistence type="inferred from homology"/>
<feature type="transmembrane region" description="Helical" evidence="2">
    <location>
        <begin position="503"/>
        <end position="527"/>
    </location>
</feature>
<comment type="similarity">
    <text evidence="1">Belongs to the protein kinase superfamily. ADCK protein kinase family.</text>
</comment>
<dbReference type="Proteomes" id="UP000242502">
    <property type="component" value="Unassembled WGS sequence"/>
</dbReference>
<name>A0A1D2QLB8_9GAMM</name>
<dbReference type="InterPro" id="IPR004147">
    <property type="entry name" value="ABC1_dom"/>
</dbReference>
<dbReference type="GO" id="GO:0005524">
    <property type="term" value="F:ATP binding"/>
    <property type="evidence" value="ECO:0007669"/>
    <property type="project" value="InterPro"/>
</dbReference>
<dbReference type="PROSITE" id="PS50011">
    <property type="entry name" value="PROTEIN_KINASE_DOM"/>
    <property type="match status" value="1"/>
</dbReference>
<keyword evidence="2" id="KW-1133">Transmembrane helix</keyword>
<evidence type="ECO:0000313" key="5">
    <source>
        <dbReference type="Proteomes" id="UP000242502"/>
    </source>
</evidence>
<reference evidence="4 5" key="1">
    <citation type="journal article" date="2016" name="Appl. Environ. Microbiol.">
        <title>Lack of Overt Genome Reduction in the Bryostatin-Producing Bryozoan Symbiont "Candidatus Endobugula sertula".</title>
        <authorList>
            <person name="Miller I.J."/>
            <person name="Vanee N."/>
            <person name="Fong S.S."/>
            <person name="Lim-Fong G.E."/>
            <person name="Kwan J.C."/>
        </authorList>
    </citation>
    <scope>NUCLEOTIDE SEQUENCE [LARGE SCALE GENOMIC DNA]</scope>
    <source>
        <strain evidence="4">AB1-4</strain>
    </source>
</reference>
<sequence length="531" mass="61009">MIAAEENIPLTQRKLITPARLRHWLTRKGPIFIKLGQFLALRPDIIPQEYCDELIKLLDHIPFSPWYEVKDVLTQELGRDPEEVFTSINKRPIGAGSLAQVHLASLPNGKEVIIKVLRPGIDRQIEKNLKHARLLLKLLSIGPLKLPISSNELINELSHWLYQELDFSREMANLTRLYHLSKNSPQQTVPQPYPQWSSRRVIITEYLEGVPLSEIIHLVQTKAYEHLARLHINPDEVAKNLLESCLTQMFDFHFFHMDLHPGNLIILPDNTLGFVDFGLCGYLDSTINARQVRYFSAMLSGHSEDMFHAAIDILETDEFSDEEAFKRDFYTQTSVWQARQPIDVSTNHVVPSQNSRSRTGEWLVQIMRSARKANMRIPTGVLAMYRTLLTAESVCHLLSTKHSLPSVGKRYFVNHQTKEITRSLSPENLQPLMVNIIGLLRDSPGRLERILADISERRFTINANVNDTNKNRKAANQRFRLLALSILSVGLTILLTIDNLPVVFGIAMETWLVSVLIFVYMWILLLWRQLK</sequence>